<feature type="transmembrane region" description="Helical" evidence="6">
    <location>
        <begin position="330"/>
        <end position="347"/>
    </location>
</feature>
<keyword evidence="3 6" id="KW-0812">Transmembrane</keyword>
<feature type="transmembrane region" description="Helical" evidence="6">
    <location>
        <begin position="359"/>
        <end position="378"/>
    </location>
</feature>
<dbReference type="InterPro" id="IPR013525">
    <property type="entry name" value="ABC2_TM"/>
</dbReference>
<dbReference type="PANTHER" id="PTHR30294">
    <property type="entry name" value="MEMBRANE COMPONENT OF ABC TRANSPORTER YHHJ-RELATED"/>
    <property type="match status" value="1"/>
</dbReference>
<gene>
    <name evidence="8" type="ORF">D1825_05900</name>
</gene>
<feature type="transmembrane region" description="Helical" evidence="6">
    <location>
        <begin position="29"/>
        <end position="48"/>
    </location>
</feature>
<proteinExistence type="predicted"/>
<dbReference type="Pfam" id="PF12698">
    <property type="entry name" value="ABC2_membrane_3"/>
    <property type="match status" value="1"/>
</dbReference>
<comment type="caution">
    <text evidence="8">The sequence shown here is derived from an EMBL/GenBank/DDBJ whole genome shotgun (WGS) entry which is preliminary data.</text>
</comment>
<comment type="subcellular location">
    <subcellularLocation>
        <location evidence="1">Cell membrane</location>
        <topology evidence="1">Multi-pass membrane protein</topology>
    </subcellularLocation>
</comment>
<feature type="transmembrane region" description="Helical" evidence="6">
    <location>
        <begin position="230"/>
        <end position="256"/>
    </location>
</feature>
<dbReference type="EMBL" id="QWKP01000157">
    <property type="protein sequence ID" value="RHA43536.1"/>
    <property type="molecule type" value="Genomic_DNA"/>
</dbReference>
<feature type="transmembrane region" description="Helical" evidence="6">
    <location>
        <begin position="179"/>
        <end position="201"/>
    </location>
</feature>
<evidence type="ECO:0000313" key="8">
    <source>
        <dbReference type="EMBL" id="RHA43536.1"/>
    </source>
</evidence>
<protein>
    <submittedName>
        <fullName evidence="8">ABC transporter permease</fullName>
    </submittedName>
</protein>
<evidence type="ECO:0000256" key="5">
    <source>
        <dbReference type="ARBA" id="ARBA00023136"/>
    </source>
</evidence>
<dbReference type="PANTHER" id="PTHR30294:SF29">
    <property type="entry name" value="MULTIDRUG ABC TRANSPORTER PERMEASE YBHS-RELATED"/>
    <property type="match status" value="1"/>
</dbReference>
<dbReference type="GO" id="GO:0140359">
    <property type="term" value="F:ABC-type transporter activity"/>
    <property type="evidence" value="ECO:0007669"/>
    <property type="project" value="InterPro"/>
</dbReference>
<dbReference type="GO" id="GO:0005886">
    <property type="term" value="C:plasma membrane"/>
    <property type="evidence" value="ECO:0007669"/>
    <property type="project" value="UniProtKB-SubCell"/>
</dbReference>
<keyword evidence="5 6" id="KW-0472">Membrane</keyword>
<dbReference type="OrthoDB" id="3268959at2"/>
<keyword evidence="9" id="KW-1185">Reference proteome</keyword>
<evidence type="ECO:0000259" key="7">
    <source>
        <dbReference type="Pfam" id="PF12698"/>
    </source>
</evidence>
<sequence>MSADRSLGSGAAIRLVAGREIRTRLASKAFIWLTLAFVVIVVLGGLLFKLTGSSSDPQQVAVTTDAAGAADQVKATATGVGVDVVTREVPDRAAGEKLLSSGDADALVVATSPTLEIVVKQDLSDQLGPVFGSLAQQLALSGAVTDLGGDPAEVAQAVATAAPTVTALEPEPERDGGQIAAGVIVGILLFIALMNAGQLVAQGVVEEKTSRVVELLLATLRPWQLMAGKVLGIGIVGLVQLVLIVGAAVASSLGFGVLDSSSLDVGAIAVWALVWFVVGFAMFALVLAALAALVSRQEDIGSVTGPVIALMIVPYIVGISIAPYDPESTIVVVMSFIPFAAPFIMPIRQALGAVEGWEVAVSLGLSIALIPVLVWLAGRVYSNAVLRAGGRVKLKDALGGR</sequence>
<feature type="domain" description="ABC-2 type transporter transmembrane" evidence="7">
    <location>
        <begin position="28"/>
        <end position="377"/>
    </location>
</feature>
<evidence type="ECO:0000256" key="2">
    <source>
        <dbReference type="ARBA" id="ARBA00022475"/>
    </source>
</evidence>
<evidence type="ECO:0000313" key="9">
    <source>
        <dbReference type="Proteomes" id="UP000283374"/>
    </source>
</evidence>
<feature type="transmembrane region" description="Helical" evidence="6">
    <location>
        <begin position="306"/>
        <end position="324"/>
    </location>
</feature>
<evidence type="ECO:0000256" key="4">
    <source>
        <dbReference type="ARBA" id="ARBA00022989"/>
    </source>
</evidence>
<organism evidence="8 9">
    <name type="scientific">Cellulomonas rhizosphaerae</name>
    <dbReference type="NCBI Taxonomy" id="2293719"/>
    <lineage>
        <taxon>Bacteria</taxon>
        <taxon>Bacillati</taxon>
        <taxon>Actinomycetota</taxon>
        <taxon>Actinomycetes</taxon>
        <taxon>Micrococcales</taxon>
        <taxon>Cellulomonadaceae</taxon>
        <taxon>Cellulomonas</taxon>
    </lineage>
</organism>
<evidence type="ECO:0000256" key="3">
    <source>
        <dbReference type="ARBA" id="ARBA00022692"/>
    </source>
</evidence>
<name>A0A413RNE0_9CELL</name>
<keyword evidence="2" id="KW-1003">Cell membrane</keyword>
<keyword evidence="4 6" id="KW-1133">Transmembrane helix</keyword>
<dbReference type="Proteomes" id="UP000283374">
    <property type="component" value="Unassembled WGS sequence"/>
</dbReference>
<evidence type="ECO:0000256" key="1">
    <source>
        <dbReference type="ARBA" id="ARBA00004651"/>
    </source>
</evidence>
<dbReference type="RefSeq" id="WP_118766521.1">
    <property type="nucleotide sequence ID" value="NZ_QWKP01000157.1"/>
</dbReference>
<feature type="transmembrane region" description="Helical" evidence="6">
    <location>
        <begin position="268"/>
        <end position="294"/>
    </location>
</feature>
<accession>A0A413RNE0</accession>
<dbReference type="AlphaFoldDB" id="A0A413RNE0"/>
<reference evidence="8 9" key="1">
    <citation type="submission" date="2018-08" db="EMBL/GenBank/DDBJ databases">
        <title>Cellulomonas rhizosphaerae sp. nov., a novel actinomycete isolated from soil.</title>
        <authorList>
            <person name="Tian Y."/>
        </authorList>
    </citation>
    <scope>NUCLEOTIDE SEQUENCE [LARGE SCALE GENOMIC DNA]</scope>
    <source>
        <strain evidence="8 9">NEAU-TCZ24</strain>
    </source>
</reference>
<evidence type="ECO:0000256" key="6">
    <source>
        <dbReference type="SAM" id="Phobius"/>
    </source>
</evidence>
<dbReference type="InterPro" id="IPR051449">
    <property type="entry name" value="ABC-2_transporter_component"/>
</dbReference>